<sequence length="89" mass="10220">MADDIRDPSLSRIGKREERLARLPYMRCKVIHEFREARWGKITSLHHARHLESEYVGIRAQSKTNVHHVEEGKGVGAAPPPPRKCKQKA</sequence>
<keyword evidence="3" id="KW-1185">Reference proteome</keyword>
<evidence type="ECO:0000313" key="2">
    <source>
        <dbReference type="EMBL" id="MCD7448508.1"/>
    </source>
</evidence>
<dbReference type="EMBL" id="JACEIK010000064">
    <property type="protein sequence ID" value="MCD7448508.1"/>
    <property type="molecule type" value="Genomic_DNA"/>
</dbReference>
<name>A0ABS8RPB9_DATST</name>
<evidence type="ECO:0000313" key="3">
    <source>
        <dbReference type="Proteomes" id="UP000823775"/>
    </source>
</evidence>
<accession>A0ABS8RPB9</accession>
<reference evidence="2 3" key="1">
    <citation type="journal article" date="2021" name="BMC Genomics">
        <title>Datura genome reveals duplications of psychoactive alkaloid biosynthetic genes and high mutation rate following tissue culture.</title>
        <authorList>
            <person name="Rajewski A."/>
            <person name="Carter-House D."/>
            <person name="Stajich J."/>
            <person name="Litt A."/>
        </authorList>
    </citation>
    <scope>NUCLEOTIDE SEQUENCE [LARGE SCALE GENOMIC DNA]</scope>
    <source>
        <strain evidence="2">AR-01</strain>
    </source>
</reference>
<gene>
    <name evidence="2" type="ORF">HAX54_043018</name>
</gene>
<feature type="region of interest" description="Disordered" evidence="1">
    <location>
        <begin position="63"/>
        <end position="89"/>
    </location>
</feature>
<proteinExistence type="predicted"/>
<dbReference type="Proteomes" id="UP000823775">
    <property type="component" value="Unassembled WGS sequence"/>
</dbReference>
<organism evidence="2 3">
    <name type="scientific">Datura stramonium</name>
    <name type="common">Jimsonweed</name>
    <name type="synonym">Common thornapple</name>
    <dbReference type="NCBI Taxonomy" id="4076"/>
    <lineage>
        <taxon>Eukaryota</taxon>
        <taxon>Viridiplantae</taxon>
        <taxon>Streptophyta</taxon>
        <taxon>Embryophyta</taxon>
        <taxon>Tracheophyta</taxon>
        <taxon>Spermatophyta</taxon>
        <taxon>Magnoliopsida</taxon>
        <taxon>eudicotyledons</taxon>
        <taxon>Gunneridae</taxon>
        <taxon>Pentapetalae</taxon>
        <taxon>asterids</taxon>
        <taxon>lamiids</taxon>
        <taxon>Solanales</taxon>
        <taxon>Solanaceae</taxon>
        <taxon>Solanoideae</taxon>
        <taxon>Datureae</taxon>
        <taxon>Datura</taxon>
    </lineage>
</organism>
<comment type="caution">
    <text evidence="2">The sequence shown here is derived from an EMBL/GenBank/DDBJ whole genome shotgun (WGS) entry which is preliminary data.</text>
</comment>
<evidence type="ECO:0000256" key="1">
    <source>
        <dbReference type="SAM" id="MobiDB-lite"/>
    </source>
</evidence>
<protein>
    <submittedName>
        <fullName evidence="2">Uncharacterized protein</fullName>
    </submittedName>
</protein>